<protein>
    <recommendedName>
        <fullName evidence="3">Type I restriction enzyme R protein N-terminal domain-containing protein</fullName>
    </recommendedName>
</protein>
<evidence type="ECO:0000313" key="2">
    <source>
        <dbReference type="Proteomes" id="UP001333102"/>
    </source>
</evidence>
<name>A0ABZ1BNU3_9FIRM</name>
<evidence type="ECO:0008006" key="3">
    <source>
        <dbReference type="Google" id="ProtNLM"/>
    </source>
</evidence>
<organism evidence="1 2">
    <name type="scientific">Geochorda subterranea</name>
    <dbReference type="NCBI Taxonomy" id="3109564"/>
    <lineage>
        <taxon>Bacteria</taxon>
        <taxon>Bacillati</taxon>
        <taxon>Bacillota</taxon>
        <taxon>Limnochordia</taxon>
        <taxon>Limnochordales</taxon>
        <taxon>Geochordaceae</taxon>
        <taxon>Geochorda</taxon>
    </lineage>
</organism>
<evidence type="ECO:0000313" key="1">
    <source>
        <dbReference type="EMBL" id="WRP13792.1"/>
    </source>
</evidence>
<dbReference type="Proteomes" id="UP001333102">
    <property type="component" value="Chromosome"/>
</dbReference>
<keyword evidence="2" id="KW-1185">Reference proteome</keyword>
<sequence>MYDKYGQAVAIVEIKGKRDVSAAVASELAARLWGSPDALPPSVRYLLLLTPTAGYLWQVSGGQVKWHDHVSFPMDEIVAHYGGLKTQPGLLHLSLAYVVNRWLSDLALGRDGREPGSGVVLQRSGFIDAIAGGDVRLERMA</sequence>
<proteinExistence type="predicted"/>
<gene>
    <name evidence="1" type="ORF">VLY81_10145</name>
</gene>
<dbReference type="RefSeq" id="WP_324668045.1">
    <property type="nucleotide sequence ID" value="NZ_CP141614.1"/>
</dbReference>
<dbReference type="EMBL" id="CP141614">
    <property type="protein sequence ID" value="WRP13792.1"/>
    <property type="molecule type" value="Genomic_DNA"/>
</dbReference>
<accession>A0ABZ1BNU3</accession>
<reference evidence="2" key="1">
    <citation type="submission" date="2023-12" db="EMBL/GenBank/DDBJ databases">
        <title>Novel isolates from deep terrestrial aquifers shed light on the physiology and ecology of the class Limnochordia.</title>
        <authorList>
            <person name="Karnachuk O.V."/>
            <person name="Lukina A.P."/>
            <person name="Avakyan M.R."/>
            <person name="Kadnikov V."/>
            <person name="Begmatov S."/>
            <person name="Beletsky A.V."/>
            <person name="Mardanov A.V."/>
            <person name="Ravin N.V."/>
        </authorList>
    </citation>
    <scope>NUCLEOTIDE SEQUENCE [LARGE SCALE GENOMIC DNA]</scope>
    <source>
        <strain evidence="2">LN</strain>
    </source>
</reference>